<name>A0ABN6NBV3_9BACT</name>
<dbReference type="RefSeq" id="WP_248341726.1">
    <property type="nucleotide sequence ID" value="NZ_AP025592.1"/>
</dbReference>
<organism evidence="1 2">
    <name type="scientific">Anaeromyxobacter paludicola</name>
    <dbReference type="NCBI Taxonomy" id="2918171"/>
    <lineage>
        <taxon>Bacteria</taxon>
        <taxon>Pseudomonadati</taxon>
        <taxon>Myxococcota</taxon>
        <taxon>Myxococcia</taxon>
        <taxon>Myxococcales</taxon>
        <taxon>Cystobacterineae</taxon>
        <taxon>Anaeromyxobacteraceae</taxon>
        <taxon>Anaeromyxobacter</taxon>
    </lineage>
</organism>
<evidence type="ECO:0000313" key="1">
    <source>
        <dbReference type="EMBL" id="BDG09480.1"/>
    </source>
</evidence>
<accession>A0ABN6NBV3</accession>
<dbReference type="Proteomes" id="UP001162734">
    <property type="component" value="Chromosome"/>
</dbReference>
<keyword evidence="2" id="KW-1185">Reference proteome</keyword>
<dbReference type="EMBL" id="AP025592">
    <property type="protein sequence ID" value="BDG09480.1"/>
    <property type="molecule type" value="Genomic_DNA"/>
</dbReference>
<reference evidence="2" key="1">
    <citation type="journal article" date="2022" name="Int. J. Syst. Evol. Microbiol.">
        <title>Anaeromyxobacter oryzae sp. nov., Anaeromyxobacter diazotrophicus sp. nov. and Anaeromyxobacter paludicola sp. nov., isolated from paddy soils.</title>
        <authorList>
            <person name="Itoh H."/>
            <person name="Xu Z."/>
            <person name="Mise K."/>
            <person name="Masuda Y."/>
            <person name="Ushijima N."/>
            <person name="Hayakawa C."/>
            <person name="Shiratori Y."/>
            <person name="Senoo K."/>
        </authorList>
    </citation>
    <scope>NUCLEOTIDE SEQUENCE [LARGE SCALE GENOMIC DNA]</scope>
    <source>
        <strain evidence="2">Red630</strain>
    </source>
</reference>
<gene>
    <name evidence="1" type="ORF">AMPC_25930</name>
</gene>
<sequence>MKRATYVALLEGGREETVEVSMEAPGRYEVRIAGEVHRVDAFRHDHGTLSLLLGTESYAVTIDEKKSGLEVHLRDSVYRMELVEARRLRMRRAAAKPGR</sequence>
<evidence type="ECO:0000313" key="2">
    <source>
        <dbReference type="Proteomes" id="UP001162734"/>
    </source>
</evidence>
<proteinExistence type="predicted"/>
<protein>
    <submittedName>
        <fullName evidence="1">Uncharacterized protein</fullName>
    </submittedName>
</protein>